<comment type="caution">
    <text evidence="1">The sequence shown here is derived from an EMBL/GenBank/DDBJ whole genome shotgun (WGS) entry which is preliminary data.</text>
</comment>
<dbReference type="EMBL" id="CM046107">
    <property type="protein sequence ID" value="KAI8432050.1"/>
    <property type="molecule type" value="Genomic_DNA"/>
</dbReference>
<sequence>MSNPNAGFNLLHPQACARSVHAQLVHDVSQRLVYDVHPGQNRVPYGCCSVYILGTLFLVLVFHTHRAVLIRVLNTEATVQRPTDSVFFNLHIGPCARSARIATTILLANPAVKQQCLHWHCCVSAWRVRQPVKLLALELISAGALVVCVIFGELAIGGVVRQTNILIHNPNYLRDNSNMNAFVGELALSLICLVAGIISLICFIFSAMLYNGISRRQPGQIRGYLVFGVCLTILVGTAAFCHMRAYDAKISRYVLMGCGSYLSSLVIIGVTYKNILAARARARATCVSMMCHKGLCMMCIPVRTGCLMVAVLFIGSPNVVKTYFIFGLMVAVLRVVYTIILSLYGSGDMILFAVIYALFEFVLGTLFLVLVFHTHRAVSGTQSSTARIIPGLAMIEPQYSHIYVEIVMARIEFSVNGVNCSVDESTPRDTSLAAYLRYALALPGTKAMCREGGCGACIVAVRARRPSGRTETFSVNSCLVLVFSCHGWDITTVEGIGSRLYGYSEIQKRITAFNASQCGYCTPGWVMHMYSLQDKNLTMAELERSFGSNTCRCTGFRPILDTMKSFAIDASPQLCQKVSDIEDVNVCSKTKKICERKCSIFSEGSDWSVVSDEDKKTDKTIAFSFGKQKFFKVYDVDEIFEILDKHGVDSYMFVDGNTGKGIVETFEYPRLLIDISSINSLKTYELDQNLILGANMALEDCLNLFKDLSKSKSEFTYLAEFAKHFELIAHIPVRKIGSLAGNLILKHSIPSYQSDVFLLFETVGAVVIIRESNGTEKTVTLIDFLKLNMRGNLILKIVLPPLGSTHVFRSYKIMPRNQNALAIVNAAFLFKINAKTKVIEDADIVYGNISPTFIHAKMTENFLKGKIVFNNVILQSAIKILDKEIEPKYDPAQPSPDFRKKLAIGLFYKVILNICPTSAISPRYRSGSSLIQRPLSHGTQEFQQDPSLFPLNQPIPKLEAIIQSSGEAKYTNDIPSLPREVFGAFVQATINNGELDTVDGTDVLSIDGVVAVYTAKDIPGVNSFSVPGFQLQTEEEEIIVSNKILYYGQPVAIVVATSEELANRVAKKVTVTYKNVSSSAPVLTIDQAKKDSKRYVPSDASIDPKGKGDNVKKVVKGVYDIEGQYHYYMEPVTCVVVPLDQGLEVYDSTQWMDLTQRAISRCLNMNESDVHLKVRRIGGGFGGKISRNTRAATACALVAHKLDVPCRFIVPIQTNMAISGGRLPCQCEYEIGVDDYGKIQYLEATVVEDNGCSNNENIISYMISGFKNCYNADYFSVKTATVTTDTSSNTFARAPGTSEGMASIEHIMEHIAFVVQKDATDVRIANMRTDDNDLPSLIDMWKKETDYDKRVKDIQAFNKANRWMKRAIKINIMSFPVEYYGNYSAMVSIYRGDGTVTVTTGGVEMGQGVNTKVAQVVAYELGIPLNLVTVLPNYSFVAANNVFSGSSIVSESVCYSAIRSCTTLKKRLEPIRLKLSNPTWSELIAKAGEEEIDLTASYMMTEKEEDLKNYSAFAVAILEVQLDVLTARFEIVEGAYVQGLGYFTTEKLVRDKQTGKLYANRSLTYHVPLALDIPADFRVKLRFNSKNTTGVLGSKAVGEMGICTAHGITHVLRQAIYESRGDSGYNCTEWINIDIPYDTESIMKALDVKLEEFLITESLHS</sequence>
<accession>A0ACC0K7D0</accession>
<protein>
    <submittedName>
        <fullName evidence="1">Uncharacterized protein</fullName>
    </submittedName>
</protein>
<evidence type="ECO:0000313" key="2">
    <source>
        <dbReference type="Proteomes" id="UP001064048"/>
    </source>
</evidence>
<reference evidence="1 2" key="1">
    <citation type="journal article" date="2022" name="Genome Biol. Evol.">
        <title>The Spruce Budworm Genome: Reconstructing the Evolutionary History of Antifreeze Proteins.</title>
        <authorList>
            <person name="Beliveau C."/>
            <person name="Gagne P."/>
            <person name="Picq S."/>
            <person name="Vernygora O."/>
            <person name="Keeling C.I."/>
            <person name="Pinkney K."/>
            <person name="Doucet D."/>
            <person name="Wen F."/>
            <person name="Johnston J.S."/>
            <person name="Maaroufi H."/>
            <person name="Boyle B."/>
            <person name="Laroche J."/>
            <person name="Dewar K."/>
            <person name="Juretic N."/>
            <person name="Blackburn G."/>
            <person name="Nisole A."/>
            <person name="Brunet B."/>
            <person name="Brandao M."/>
            <person name="Lumley L."/>
            <person name="Duan J."/>
            <person name="Quan G."/>
            <person name="Lucarotti C.J."/>
            <person name="Roe A.D."/>
            <person name="Sperling F.A.H."/>
            <person name="Levesque R.C."/>
            <person name="Cusson M."/>
        </authorList>
    </citation>
    <scope>NUCLEOTIDE SEQUENCE [LARGE SCALE GENOMIC DNA]</scope>
    <source>
        <strain evidence="1">Glfc:IPQL:Cfum</strain>
    </source>
</reference>
<organism evidence="1 2">
    <name type="scientific">Choristoneura fumiferana</name>
    <name type="common">Spruce budworm moth</name>
    <name type="synonym">Archips fumiferana</name>
    <dbReference type="NCBI Taxonomy" id="7141"/>
    <lineage>
        <taxon>Eukaryota</taxon>
        <taxon>Metazoa</taxon>
        <taxon>Ecdysozoa</taxon>
        <taxon>Arthropoda</taxon>
        <taxon>Hexapoda</taxon>
        <taxon>Insecta</taxon>
        <taxon>Pterygota</taxon>
        <taxon>Neoptera</taxon>
        <taxon>Endopterygota</taxon>
        <taxon>Lepidoptera</taxon>
        <taxon>Glossata</taxon>
        <taxon>Ditrysia</taxon>
        <taxon>Tortricoidea</taxon>
        <taxon>Tortricidae</taxon>
        <taxon>Tortricinae</taxon>
        <taxon>Choristoneura</taxon>
    </lineage>
</organism>
<name>A0ACC0K7D0_CHOFU</name>
<evidence type="ECO:0000313" key="1">
    <source>
        <dbReference type="EMBL" id="KAI8432050.1"/>
    </source>
</evidence>
<dbReference type="Proteomes" id="UP001064048">
    <property type="component" value="Chromosome 7"/>
</dbReference>
<keyword evidence="2" id="KW-1185">Reference proteome</keyword>
<proteinExistence type="predicted"/>
<gene>
    <name evidence="1" type="ORF">MSG28_004569</name>
</gene>